<dbReference type="OrthoDB" id="74047at2759"/>
<dbReference type="AlphaFoldDB" id="A0A1W0A9A6"/>
<dbReference type="EMBL" id="JNBS01000297">
    <property type="protein sequence ID" value="OQS06882.1"/>
    <property type="molecule type" value="Genomic_DNA"/>
</dbReference>
<keyword evidence="1" id="KW-0175">Coiled coil</keyword>
<reference evidence="2 3" key="1">
    <citation type="journal article" date="2014" name="Genome Biol. Evol.">
        <title>The secreted proteins of Achlya hypogyna and Thraustotheca clavata identify the ancestral oomycete secretome and reveal gene acquisitions by horizontal gene transfer.</title>
        <authorList>
            <person name="Misner I."/>
            <person name="Blouin N."/>
            <person name="Leonard G."/>
            <person name="Richards T.A."/>
            <person name="Lane C.E."/>
        </authorList>
    </citation>
    <scope>NUCLEOTIDE SEQUENCE [LARGE SCALE GENOMIC DNA]</scope>
    <source>
        <strain evidence="2 3">ATCC 34112</strain>
    </source>
</reference>
<accession>A0A1W0A9A6</accession>
<feature type="coiled-coil region" evidence="1">
    <location>
        <begin position="3"/>
        <end position="49"/>
    </location>
</feature>
<comment type="caution">
    <text evidence="2">The sequence shown here is derived from an EMBL/GenBank/DDBJ whole genome shotgun (WGS) entry which is preliminary data.</text>
</comment>
<evidence type="ECO:0000313" key="2">
    <source>
        <dbReference type="EMBL" id="OQS06882.1"/>
    </source>
</evidence>
<evidence type="ECO:0000313" key="3">
    <source>
        <dbReference type="Proteomes" id="UP000243217"/>
    </source>
</evidence>
<proteinExistence type="predicted"/>
<gene>
    <name evidence="2" type="ORF">THRCLA_01090</name>
</gene>
<sequence length="215" mass="25489">MEKRQYNRERQQHLRRVETHERQMLKVQIRQLELELQDLQHRNQSGNNIIATPAQLENRSLKRRMQEYSNFMQEMANWANQIVGSITSDSAWIGGLEDGKPHSSPSSLPDIELDLKSIPSGQRKRLYNRMRQRMYRRREIEEVDHLQQQIQDLSHTLDCLTKGRKRHAFDSVEHTKNKQLKTRLDQHKVLASSIVGWINHTSTQIHLDQSWIAAR</sequence>
<name>A0A1W0A9A6_9STRA</name>
<evidence type="ECO:0000256" key="1">
    <source>
        <dbReference type="SAM" id="Coils"/>
    </source>
</evidence>
<evidence type="ECO:0008006" key="4">
    <source>
        <dbReference type="Google" id="ProtNLM"/>
    </source>
</evidence>
<protein>
    <recommendedName>
        <fullName evidence="4">BZIP domain-containing protein</fullName>
    </recommendedName>
</protein>
<keyword evidence="3" id="KW-1185">Reference proteome</keyword>
<dbReference type="Proteomes" id="UP000243217">
    <property type="component" value="Unassembled WGS sequence"/>
</dbReference>
<organism evidence="2 3">
    <name type="scientific">Thraustotheca clavata</name>
    <dbReference type="NCBI Taxonomy" id="74557"/>
    <lineage>
        <taxon>Eukaryota</taxon>
        <taxon>Sar</taxon>
        <taxon>Stramenopiles</taxon>
        <taxon>Oomycota</taxon>
        <taxon>Saprolegniomycetes</taxon>
        <taxon>Saprolegniales</taxon>
        <taxon>Achlyaceae</taxon>
        <taxon>Thraustotheca</taxon>
    </lineage>
</organism>